<gene>
    <name evidence="1" type="ORF">HPB47_016544</name>
</gene>
<organism evidence="1 2">
    <name type="scientific">Ixodes persulcatus</name>
    <name type="common">Taiga tick</name>
    <dbReference type="NCBI Taxonomy" id="34615"/>
    <lineage>
        <taxon>Eukaryota</taxon>
        <taxon>Metazoa</taxon>
        <taxon>Ecdysozoa</taxon>
        <taxon>Arthropoda</taxon>
        <taxon>Chelicerata</taxon>
        <taxon>Arachnida</taxon>
        <taxon>Acari</taxon>
        <taxon>Parasitiformes</taxon>
        <taxon>Ixodida</taxon>
        <taxon>Ixodoidea</taxon>
        <taxon>Ixodidae</taxon>
        <taxon>Ixodinae</taxon>
        <taxon>Ixodes</taxon>
    </lineage>
</organism>
<proteinExistence type="predicted"/>
<evidence type="ECO:0000313" key="2">
    <source>
        <dbReference type="Proteomes" id="UP000805193"/>
    </source>
</evidence>
<reference evidence="1 2" key="1">
    <citation type="journal article" date="2020" name="Cell">
        <title>Large-Scale Comparative Analyses of Tick Genomes Elucidate Their Genetic Diversity and Vector Capacities.</title>
        <authorList>
            <consortium name="Tick Genome and Microbiome Consortium (TIGMIC)"/>
            <person name="Jia N."/>
            <person name="Wang J."/>
            <person name="Shi W."/>
            <person name="Du L."/>
            <person name="Sun Y."/>
            <person name="Zhan W."/>
            <person name="Jiang J.F."/>
            <person name="Wang Q."/>
            <person name="Zhang B."/>
            <person name="Ji P."/>
            <person name="Bell-Sakyi L."/>
            <person name="Cui X.M."/>
            <person name="Yuan T.T."/>
            <person name="Jiang B.G."/>
            <person name="Yang W.F."/>
            <person name="Lam T.T."/>
            <person name="Chang Q.C."/>
            <person name="Ding S.J."/>
            <person name="Wang X.J."/>
            <person name="Zhu J.G."/>
            <person name="Ruan X.D."/>
            <person name="Zhao L."/>
            <person name="Wei J.T."/>
            <person name="Ye R.Z."/>
            <person name="Que T.C."/>
            <person name="Du C.H."/>
            <person name="Zhou Y.H."/>
            <person name="Cheng J.X."/>
            <person name="Dai P.F."/>
            <person name="Guo W.B."/>
            <person name="Han X.H."/>
            <person name="Huang E.J."/>
            <person name="Li L.F."/>
            <person name="Wei W."/>
            <person name="Gao Y.C."/>
            <person name="Liu J.Z."/>
            <person name="Shao H.Z."/>
            <person name="Wang X."/>
            <person name="Wang C.C."/>
            <person name="Yang T.C."/>
            <person name="Huo Q.B."/>
            <person name="Li W."/>
            <person name="Chen H.Y."/>
            <person name="Chen S.E."/>
            <person name="Zhou L.G."/>
            <person name="Ni X.B."/>
            <person name="Tian J.H."/>
            <person name="Sheng Y."/>
            <person name="Liu T."/>
            <person name="Pan Y.S."/>
            <person name="Xia L.Y."/>
            <person name="Li J."/>
            <person name="Zhao F."/>
            <person name="Cao W.C."/>
        </authorList>
    </citation>
    <scope>NUCLEOTIDE SEQUENCE [LARGE SCALE GENOMIC DNA]</scope>
    <source>
        <strain evidence="1">Iper-2018</strain>
    </source>
</reference>
<keyword evidence="2" id="KW-1185">Reference proteome</keyword>
<sequence>VEFRRLYTEWMASGSHEQMPTGRLKRAPLATVLSWIPSAWSSVSMDVVSRSFKLTGISNSLDGAEDDCLWEDDAPQKTTSDSESEDSLSGDD</sequence>
<dbReference type="EMBL" id="JABSTQ010005259">
    <property type="protein sequence ID" value="KAG0439737.1"/>
    <property type="molecule type" value="Genomic_DNA"/>
</dbReference>
<accession>A0AC60QQS0</accession>
<feature type="non-terminal residue" evidence="1">
    <location>
        <position position="1"/>
    </location>
</feature>
<comment type="caution">
    <text evidence="1">The sequence shown here is derived from an EMBL/GenBank/DDBJ whole genome shotgun (WGS) entry which is preliminary data.</text>
</comment>
<evidence type="ECO:0000313" key="1">
    <source>
        <dbReference type="EMBL" id="KAG0439737.1"/>
    </source>
</evidence>
<protein>
    <submittedName>
        <fullName evidence="1">Uncharacterized protein</fullName>
    </submittedName>
</protein>
<name>A0AC60QQS0_IXOPE</name>
<dbReference type="Proteomes" id="UP000805193">
    <property type="component" value="Unassembled WGS sequence"/>
</dbReference>